<comment type="caution">
    <text evidence="2">The sequence shown here is derived from an EMBL/GenBank/DDBJ whole genome shotgun (WGS) entry which is preliminary data.</text>
</comment>
<feature type="domain" description="Trimeric autotransporter adhesin YadA-like head" evidence="1">
    <location>
        <begin position="78"/>
        <end position="103"/>
    </location>
</feature>
<feature type="domain" description="Trimeric autotransporter adhesin YadA-like head" evidence="1">
    <location>
        <begin position="50"/>
        <end position="75"/>
    </location>
</feature>
<dbReference type="AlphaFoldDB" id="A0A0F9E247"/>
<dbReference type="InterPro" id="IPR011049">
    <property type="entry name" value="Serralysin-like_metalloprot_C"/>
</dbReference>
<sequence>MMIIKNNTYRNVILTTTITSLIAVIMITSGIGVAYAADDTEEFNDATTTATGHNSAAFGYSTTASGSQSAAFGGGTTASGSNSAAFGWETTASGSQSAAFGWETTASGSQSAAFGGETTASGSNSAAFGWETTASGSQSAAFGDHTTAQPYNSFVIGRYNEISGTPASWVNDDPLFVIGNGDLTTPHNAVTVLKNGNVGIGESNPTADLQILGTANTNAIIWDNGSGALRHHWDALTWDRQTFNILIDADNDDNVAKFQIEKSEDGIIFEEIGSVLRNKENRYSFYDNETNTAYYRIKM</sequence>
<dbReference type="InterPro" id="IPR008640">
    <property type="entry name" value="Adhesin_Head_dom"/>
</dbReference>
<dbReference type="Pfam" id="PF05658">
    <property type="entry name" value="YadA_head"/>
    <property type="match status" value="4"/>
</dbReference>
<protein>
    <recommendedName>
        <fullName evidence="1">Trimeric autotransporter adhesin YadA-like head domain-containing protein</fullName>
    </recommendedName>
</protein>
<organism evidence="2">
    <name type="scientific">marine sediment metagenome</name>
    <dbReference type="NCBI Taxonomy" id="412755"/>
    <lineage>
        <taxon>unclassified sequences</taxon>
        <taxon>metagenomes</taxon>
        <taxon>ecological metagenomes</taxon>
    </lineage>
</organism>
<dbReference type="EMBL" id="LAZR01029236">
    <property type="protein sequence ID" value="KKL60186.1"/>
    <property type="molecule type" value="Genomic_DNA"/>
</dbReference>
<accession>A0A0F9E247</accession>
<evidence type="ECO:0000313" key="2">
    <source>
        <dbReference type="EMBL" id="KKL60186.1"/>
    </source>
</evidence>
<dbReference type="GO" id="GO:0019867">
    <property type="term" value="C:outer membrane"/>
    <property type="evidence" value="ECO:0007669"/>
    <property type="project" value="InterPro"/>
</dbReference>
<dbReference type="Gene3D" id="2.150.10.10">
    <property type="entry name" value="Serralysin-like metalloprotease, C-terminal"/>
    <property type="match status" value="2"/>
</dbReference>
<gene>
    <name evidence="2" type="ORF">LCGC14_2207820</name>
</gene>
<dbReference type="CDD" id="cd12820">
    <property type="entry name" value="LbR_YadA-like"/>
    <property type="match status" value="1"/>
</dbReference>
<reference evidence="2" key="1">
    <citation type="journal article" date="2015" name="Nature">
        <title>Complex archaea that bridge the gap between prokaryotes and eukaryotes.</title>
        <authorList>
            <person name="Spang A."/>
            <person name="Saw J.H."/>
            <person name="Jorgensen S.L."/>
            <person name="Zaremba-Niedzwiedzka K."/>
            <person name="Martijn J."/>
            <person name="Lind A.E."/>
            <person name="van Eijk R."/>
            <person name="Schleper C."/>
            <person name="Guy L."/>
            <person name="Ettema T.J."/>
        </authorList>
    </citation>
    <scope>NUCLEOTIDE SEQUENCE</scope>
</reference>
<feature type="domain" description="Trimeric autotransporter adhesin YadA-like head" evidence="1">
    <location>
        <begin position="134"/>
        <end position="158"/>
    </location>
</feature>
<evidence type="ECO:0000259" key="1">
    <source>
        <dbReference type="Pfam" id="PF05658"/>
    </source>
</evidence>
<feature type="domain" description="Trimeric autotransporter adhesin YadA-like head" evidence="1">
    <location>
        <begin position="106"/>
        <end position="131"/>
    </location>
</feature>
<name>A0A0F9E247_9ZZZZ</name>
<proteinExistence type="predicted"/>
<dbReference type="SUPFAM" id="SSF101967">
    <property type="entry name" value="Adhesin YadA, collagen-binding domain"/>
    <property type="match status" value="1"/>
</dbReference>
<feature type="non-terminal residue" evidence="2">
    <location>
        <position position="299"/>
    </location>
</feature>